<evidence type="ECO:0000313" key="4">
    <source>
        <dbReference type="Proteomes" id="UP000186795"/>
    </source>
</evidence>
<evidence type="ECO:0000313" key="3">
    <source>
        <dbReference type="EMBL" id="SIS74222.1"/>
    </source>
</evidence>
<dbReference type="OrthoDB" id="9813965at2"/>
<sequence length="66" mass="7120">MNQTILHVKGMSCGHCVDSVEGALKRIGAKGTVDLEAGTVQVAYDENRVTLEQVKEAIEDQGYDVV</sequence>
<dbReference type="InterPro" id="IPR006122">
    <property type="entry name" value="HMA_Cu_ion-bd"/>
</dbReference>
<dbReference type="Gene3D" id="3.30.70.100">
    <property type="match status" value="1"/>
</dbReference>
<accession>A0A1N7LK90</accession>
<dbReference type="InterPro" id="IPR036163">
    <property type="entry name" value="HMA_dom_sf"/>
</dbReference>
<reference evidence="4" key="1">
    <citation type="submission" date="2017-01" db="EMBL/GenBank/DDBJ databases">
        <authorList>
            <person name="Varghese N."/>
            <person name="Submissions S."/>
        </authorList>
    </citation>
    <scope>NUCLEOTIDE SEQUENCE [LARGE SCALE GENOMIC DNA]</scope>
    <source>
        <strain evidence="4">DSM 45196</strain>
    </source>
</reference>
<feature type="domain" description="HMA" evidence="2">
    <location>
        <begin position="2"/>
        <end position="66"/>
    </location>
</feature>
<dbReference type="Pfam" id="PF00403">
    <property type="entry name" value="HMA"/>
    <property type="match status" value="1"/>
</dbReference>
<dbReference type="CDD" id="cd00371">
    <property type="entry name" value="HMA"/>
    <property type="match status" value="1"/>
</dbReference>
<organism evidence="3 4">
    <name type="scientific">Kroppenstedtia eburnea</name>
    <dbReference type="NCBI Taxonomy" id="714067"/>
    <lineage>
        <taxon>Bacteria</taxon>
        <taxon>Bacillati</taxon>
        <taxon>Bacillota</taxon>
        <taxon>Bacilli</taxon>
        <taxon>Bacillales</taxon>
        <taxon>Thermoactinomycetaceae</taxon>
        <taxon>Kroppenstedtia</taxon>
    </lineage>
</organism>
<dbReference type="SUPFAM" id="SSF55008">
    <property type="entry name" value="HMA, heavy metal-associated domain"/>
    <property type="match status" value="1"/>
</dbReference>
<name>A0A1N7LK90_9BACL</name>
<dbReference type="NCBIfam" id="TIGR00003">
    <property type="entry name" value="copper ion binding protein"/>
    <property type="match status" value="1"/>
</dbReference>
<evidence type="ECO:0000259" key="2">
    <source>
        <dbReference type="PROSITE" id="PS50846"/>
    </source>
</evidence>
<dbReference type="PRINTS" id="PR00944">
    <property type="entry name" value="CUEXPORT"/>
</dbReference>
<keyword evidence="4" id="KW-1185">Reference proteome</keyword>
<dbReference type="FunFam" id="3.30.70.100:FF:000001">
    <property type="entry name" value="ATPase copper transporting beta"/>
    <property type="match status" value="1"/>
</dbReference>
<dbReference type="GO" id="GO:0006825">
    <property type="term" value="P:copper ion transport"/>
    <property type="evidence" value="ECO:0007669"/>
    <property type="project" value="InterPro"/>
</dbReference>
<dbReference type="RefSeq" id="WP_009711585.1">
    <property type="nucleotide sequence ID" value="NZ_CP048103.1"/>
</dbReference>
<gene>
    <name evidence="3" type="ORF">SAMN05421790_104222</name>
</gene>
<keyword evidence="1" id="KW-0479">Metal-binding</keyword>
<evidence type="ECO:0000256" key="1">
    <source>
        <dbReference type="ARBA" id="ARBA00022723"/>
    </source>
</evidence>
<dbReference type="PROSITE" id="PS50846">
    <property type="entry name" value="HMA_2"/>
    <property type="match status" value="1"/>
</dbReference>
<dbReference type="InterPro" id="IPR000428">
    <property type="entry name" value="Cu-bd"/>
</dbReference>
<dbReference type="InterPro" id="IPR006121">
    <property type="entry name" value="HMA_dom"/>
</dbReference>
<protein>
    <submittedName>
        <fullName evidence="3">Copper chaperone</fullName>
    </submittedName>
</protein>
<dbReference type="GO" id="GO:0005507">
    <property type="term" value="F:copper ion binding"/>
    <property type="evidence" value="ECO:0007669"/>
    <property type="project" value="InterPro"/>
</dbReference>
<proteinExistence type="predicted"/>
<dbReference type="Proteomes" id="UP000186795">
    <property type="component" value="Unassembled WGS sequence"/>
</dbReference>
<dbReference type="AlphaFoldDB" id="A0A1N7LK90"/>
<dbReference type="EMBL" id="FTOD01000004">
    <property type="protein sequence ID" value="SIS74222.1"/>
    <property type="molecule type" value="Genomic_DNA"/>
</dbReference>